<dbReference type="Gene3D" id="3.90.1150.10">
    <property type="entry name" value="Aspartate Aminotransferase, domain 1"/>
    <property type="match status" value="1"/>
</dbReference>
<name>A0ABW6M7C5_9ACTN</name>
<keyword evidence="5" id="KW-0456">Lyase</keyword>
<dbReference type="SUPFAM" id="SSF53383">
    <property type="entry name" value="PLP-dependent transferases"/>
    <property type="match status" value="1"/>
</dbReference>
<evidence type="ECO:0000256" key="1">
    <source>
        <dbReference type="ARBA" id="ARBA00001933"/>
    </source>
</evidence>
<dbReference type="Pfam" id="PF01212">
    <property type="entry name" value="Beta_elim_lyase"/>
    <property type="match status" value="1"/>
</dbReference>
<dbReference type="PANTHER" id="PTHR32325:SF4">
    <property type="entry name" value="TRYPTOPHANASE"/>
    <property type="match status" value="1"/>
</dbReference>
<dbReference type="GO" id="GO:0016829">
    <property type="term" value="F:lyase activity"/>
    <property type="evidence" value="ECO:0007669"/>
    <property type="project" value="UniProtKB-KW"/>
</dbReference>
<gene>
    <name evidence="5" type="ORF">ACFYNQ_22860</name>
</gene>
<dbReference type="Proteomes" id="UP001601303">
    <property type="component" value="Unassembled WGS sequence"/>
</dbReference>
<evidence type="ECO:0000313" key="6">
    <source>
        <dbReference type="Proteomes" id="UP001601303"/>
    </source>
</evidence>
<reference evidence="5 6" key="1">
    <citation type="submission" date="2024-10" db="EMBL/GenBank/DDBJ databases">
        <title>The Natural Products Discovery Center: Release of the First 8490 Sequenced Strains for Exploring Actinobacteria Biosynthetic Diversity.</title>
        <authorList>
            <person name="Kalkreuter E."/>
            <person name="Kautsar S.A."/>
            <person name="Yang D."/>
            <person name="Bader C.D."/>
            <person name="Teijaro C.N."/>
            <person name="Fluegel L."/>
            <person name="Davis C.M."/>
            <person name="Simpson J.R."/>
            <person name="Lauterbach L."/>
            <person name="Steele A.D."/>
            <person name="Gui C."/>
            <person name="Meng S."/>
            <person name="Li G."/>
            <person name="Viehrig K."/>
            <person name="Ye F."/>
            <person name="Su P."/>
            <person name="Kiefer A.F."/>
            <person name="Nichols A."/>
            <person name="Cepeda A.J."/>
            <person name="Yan W."/>
            <person name="Fan B."/>
            <person name="Jiang Y."/>
            <person name="Adhikari A."/>
            <person name="Zheng C.-J."/>
            <person name="Schuster L."/>
            <person name="Cowan T.M."/>
            <person name="Smanski M.J."/>
            <person name="Chevrette M.G."/>
            <person name="De Carvalho L.P.S."/>
            <person name="Shen B."/>
        </authorList>
    </citation>
    <scope>NUCLEOTIDE SEQUENCE [LARGE SCALE GENOMIC DNA]</scope>
    <source>
        <strain evidence="5 6">NPDC006488</strain>
    </source>
</reference>
<accession>A0ABW6M7C5</accession>
<keyword evidence="6" id="KW-1185">Reference proteome</keyword>
<dbReference type="RefSeq" id="WP_388108572.1">
    <property type="nucleotide sequence ID" value="NZ_JBIAHM010000008.1"/>
</dbReference>
<dbReference type="InterPro" id="IPR015422">
    <property type="entry name" value="PyrdxlP-dep_Trfase_small"/>
</dbReference>
<sequence length="98" mass="11124">MGRPRHRRRGICGQQAGVRSVEVGSLLLGRNPDTGVQEKAPLELLRLTIPRRAYTNDHMDYVADALIEVAARSATISGIRFDYEPPVMRNFTGRYRWV</sequence>
<dbReference type="EMBL" id="JBIAHM010000008">
    <property type="protein sequence ID" value="MFE9601393.1"/>
    <property type="molecule type" value="Genomic_DNA"/>
</dbReference>
<comment type="similarity">
    <text evidence="2">Belongs to the beta-eliminating lyase family.</text>
</comment>
<proteinExistence type="inferred from homology"/>
<feature type="domain" description="Aromatic amino acid beta-eliminating lyase/threonine aldolase" evidence="4">
    <location>
        <begin position="9"/>
        <end position="64"/>
    </location>
</feature>
<evidence type="ECO:0000313" key="5">
    <source>
        <dbReference type="EMBL" id="MFE9601393.1"/>
    </source>
</evidence>
<dbReference type="InterPro" id="IPR001597">
    <property type="entry name" value="ArAA_b-elim_lyase/Thr_aldolase"/>
</dbReference>
<evidence type="ECO:0000259" key="4">
    <source>
        <dbReference type="Pfam" id="PF01212"/>
    </source>
</evidence>
<dbReference type="PANTHER" id="PTHR32325">
    <property type="entry name" value="BETA-ELIMINATING LYASE-LIKE PROTEIN-RELATED"/>
    <property type="match status" value="1"/>
</dbReference>
<comment type="cofactor">
    <cofactor evidence="1">
        <name>pyridoxal 5'-phosphate</name>
        <dbReference type="ChEBI" id="CHEBI:597326"/>
    </cofactor>
</comment>
<organism evidence="5 6">
    <name type="scientific">Streptomyces hokutonensis</name>
    <dbReference type="NCBI Taxonomy" id="1306990"/>
    <lineage>
        <taxon>Bacteria</taxon>
        <taxon>Bacillati</taxon>
        <taxon>Actinomycetota</taxon>
        <taxon>Actinomycetes</taxon>
        <taxon>Kitasatosporales</taxon>
        <taxon>Streptomycetaceae</taxon>
        <taxon>Streptomyces</taxon>
    </lineage>
</organism>
<evidence type="ECO:0000256" key="2">
    <source>
        <dbReference type="ARBA" id="ARBA00009721"/>
    </source>
</evidence>
<comment type="caution">
    <text evidence="5">The sequence shown here is derived from an EMBL/GenBank/DDBJ whole genome shotgun (WGS) entry which is preliminary data.</text>
</comment>
<keyword evidence="3" id="KW-0663">Pyridoxal phosphate</keyword>
<dbReference type="InterPro" id="IPR015424">
    <property type="entry name" value="PyrdxlP-dep_Trfase"/>
</dbReference>
<evidence type="ECO:0000256" key="3">
    <source>
        <dbReference type="ARBA" id="ARBA00022898"/>
    </source>
</evidence>
<protein>
    <submittedName>
        <fullName evidence="5">Beta-eliminating lyase-related protein</fullName>
    </submittedName>
</protein>